<evidence type="ECO:0000256" key="1">
    <source>
        <dbReference type="ARBA" id="ARBA00005495"/>
    </source>
</evidence>
<evidence type="ECO:0000256" key="3">
    <source>
        <dbReference type="ARBA" id="ARBA00022833"/>
    </source>
</evidence>
<name>A0AAW6B6H3_9BACL</name>
<organism evidence="6 7">
    <name type="scientific">Gemella haemolysans</name>
    <dbReference type="NCBI Taxonomy" id="1379"/>
    <lineage>
        <taxon>Bacteria</taxon>
        <taxon>Bacillati</taxon>
        <taxon>Bacillota</taxon>
        <taxon>Bacilli</taxon>
        <taxon>Bacillales</taxon>
        <taxon>Gemellaceae</taxon>
        <taxon>Gemella</taxon>
    </lineage>
</organism>
<dbReference type="SUPFAM" id="SSF51316">
    <property type="entry name" value="Mss4-like"/>
    <property type="match status" value="1"/>
</dbReference>
<keyword evidence="3" id="KW-0862">Zinc</keyword>
<dbReference type="PANTHER" id="PTHR33337:SF40">
    <property type="entry name" value="CENP-V_GFA DOMAIN-CONTAINING PROTEIN-RELATED"/>
    <property type="match status" value="1"/>
</dbReference>
<dbReference type="Gene3D" id="3.90.1590.10">
    <property type="entry name" value="glutathione-dependent formaldehyde- activating enzyme (gfa)"/>
    <property type="match status" value="1"/>
</dbReference>
<feature type="domain" description="CENP-V/GFA" evidence="5">
    <location>
        <begin position="2"/>
        <end position="109"/>
    </location>
</feature>
<dbReference type="InterPro" id="IPR006913">
    <property type="entry name" value="CENP-V/GFA"/>
</dbReference>
<sequence>MLKGSCLCKAVTYTLDEELSELVFCHCSICRKATASAYTVNAKVSSKKLVLHGKENLVSYSSSPGKQRYYCQNCHSQIFTVQENIPEVYALKLGTVDECDQNLQTVPKRHIFQDPAFSWLLDK</sequence>
<dbReference type="RefSeq" id="WP_271987244.1">
    <property type="nucleotide sequence ID" value="NZ_JAQMFS010000055.1"/>
</dbReference>
<dbReference type="Pfam" id="PF04828">
    <property type="entry name" value="GFA"/>
    <property type="match status" value="1"/>
</dbReference>
<keyword evidence="4" id="KW-0456">Lyase</keyword>
<dbReference type="GO" id="GO:0046872">
    <property type="term" value="F:metal ion binding"/>
    <property type="evidence" value="ECO:0007669"/>
    <property type="project" value="UniProtKB-KW"/>
</dbReference>
<dbReference type="EMBL" id="JAQMFS010000055">
    <property type="protein sequence ID" value="MDB6185932.1"/>
    <property type="molecule type" value="Genomic_DNA"/>
</dbReference>
<protein>
    <submittedName>
        <fullName evidence="6">GFA family protein</fullName>
    </submittedName>
</protein>
<dbReference type="Proteomes" id="UP001212217">
    <property type="component" value="Unassembled WGS sequence"/>
</dbReference>
<keyword evidence="2" id="KW-0479">Metal-binding</keyword>
<evidence type="ECO:0000256" key="4">
    <source>
        <dbReference type="ARBA" id="ARBA00023239"/>
    </source>
</evidence>
<comment type="caution">
    <text evidence="6">The sequence shown here is derived from an EMBL/GenBank/DDBJ whole genome shotgun (WGS) entry which is preliminary data.</text>
</comment>
<proteinExistence type="inferred from homology"/>
<dbReference type="InterPro" id="IPR011057">
    <property type="entry name" value="Mss4-like_sf"/>
</dbReference>
<dbReference type="PANTHER" id="PTHR33337">
    <property type="entry name" value="GFA DOMAIN-CONTAINING PROTEIN"/>
    <property type="match status" value="1"/>
</dbReference>
<comment type="similarity">
    <text evidence="1">Belongs to the Gfa family.</text>
</comment>
<dbReference type="GO" id="GO:0016846">
    <property type="term" value="F:carbon-sulfur lyase activity"/>
    <property type="evidence" value="ECO:0007669"/>
    <property type="project" value="InterPro"/>
</dbReference>
<dbReference type="PROSITE" id="PS51891">
    <property type="entry name" value="CENP_V_GFA"/>
    <property type="match status" value="1"/>
</dbReference>
<evidence type="ECO:0000259" key="5">
    <source>
        <dbReference type="PROSITE" id="PS51891"/>
    </source>
</evidence>
<gene>
    <name evidence="6" type="ORF">PNO30_03950</name>
</gene>
<dbReference type="AlphaFoldDB" id="A0AAW6B6H3"/>
<evidence type="ECO:0000256" key="2">
    <source>
        <dbReference type="ARBA" id="ARBA00022723"/>
    </source>
</evidence>
<evidence type="ECO:0000313" key="7">
    <source>
        <dbReference type="Proteomes" id="UP001212217"/>
    </source>
</evidence>
<reference evidence="6" key="1">
    <citation type="submission" date="2023-08" db="EMBL/GenBank/DDBJ databases">
        <title>Dental plaque isolates bound by oral lectin ZG16B.</title>
        <authorList>
            <person name="Ghosh S."/>
        </authorList>
    </citation>
    <scope>NUCLEOTIDE SEQUENCE</scope>
    <source>
        <strain evidence="6">DP3_5B</strain>
    </source>
</reference>
<accession>A0AAW6B6H3</accession>
<evidence type="ECO:0000313" key="6">
    <source>
        <dbReference type="EMBL" id="MDB6185932.1"/>
    </source>
</evidence>